<evidence type="ECO:0000313" key="2">
    <source>
        <dbReference type="EMBL" id="VDN21233.1"/>
    </source>
</evidence>
<protein>
    <submittedName>
        <fullName evidence="4">Secreted protein</fullName>
    </submittedName>
</protein>
<dbReference type="Proteomes" id="UP000271098">
    <property type="component" value="Unassembled WGS sequence"/>
</dbReference>
<evidence type="ECO:0000256" key="1">
    <source>
        <dbReference type="SAM" id="SignalP"/>
    </source>
</evidence>
<evidence type="ECO:0000313" key="3">
    <source>
        <dbReference type="Proteomes" id="UP000271098"/>
    </source>
</evidence>
<dbReference type="EMBL" id="UYRT01079705">
    <property type="protein sequence ID" value="VDN21233.1"/>
    <property type="molecule type" value="Genomic_DNA"/>
</dbReference>
<name>A0A183DW02_9BILA</name>
<dbReference type="AlphaFoldDB" id="A0A183DW02"/>
<keyword evidence="3" id="KW-1185">Reference proteome</keyword>
<feature type="chain" id="PRO_5043138894" evidence="1">
    <location>
        <begin position="31"/>
        <end position="96"/>
    </location>
</feature>
<reference evidence="4" key="1">
    <citation type="submission" date="2016-06" db="UniProtKB">
        <authorList>
            <consortium name="WormBaseParasite"/>
        </authorList>
    </citation>
    <scope>IDENTIFICATION</scope>
</reference>
<dbReference type="OrthoDB" id="5839453at2759"/>
<gene>
    <name evidence="2" type="ORF">GPUH_LOCUS12893</name>
</gene>
<keyword evidence="1" id="KW-0732">Signal</keyword>
<dbReference type="WBParaSite" id="GPUH_0001290701-mRNA-1">
    <property type="protein sequence ID" value="GPUH_0001290701-mRNA-1"/>
    <property type="gene ID" value="GPUH_0001290701"/>
</dbReference>
<feature type="signal peptide" evidence="1">
    <location>
        <begin position="1"/>
        <end position="30"/>
    </location>
</feature>
<evidence type="ECO:0000313" key="4">
    <source>
        <dbReference type="WBParaSite" id="GPUH_0001290701-mRNA-1"/>
    </source>
</evidence>
<accession>A0A183DW02</accession>
<reference evidence="2 3" key="2">
    <citation type="submission" date="2018-11" db="EMBL/GenBank/DDBJ databases">
        <authorList>
            <consortium name="Pathogen Informatics"/>
        </authorList>
    </citation>
    <scope>NUCLEOTIDE SEQUENCE [LARGE SCALE GENOMIC DNA]</scope>
</reference>
<organism evidence="4">
    <name type="scientific">Gongylonema pulchrum</name>
    <dbReference type="NCBI Taxonomy" id="637853"/>
    <lineage>
        <taxon>Eukaryota</taxon>
        <taxon>Metazoa</taxon>
        <taxon>Ecdysozoa</taxon>
        <taxon>Nematoda</taxon>
        <taxon>Chromadorea</taxon>
        <taxon>Rhabditida</taxon>
        <taxon>Spirurina</taxon>
        <taxon>Spiruromorpha</taxon>
        <taxon>Spiruroidea</taxon>
        <taxon>Gongylonematidae</taxon>
        <taxon>Gongylonema</taxon>
    </lineage>
</organism>
<sequence>MALVMLMSAFSLRILLLSVMLSALLIVAQQYYDPTTRDYAETCNEMAEFAGENFCRVFNICCRDRANNRLNGDRCQLADPTNGCQLTPEVSVNHLS</sequence>
<proteinExistence type="predicted"/>